<name>A0ABV8KRD6_9ACTN</name>
<keyword evidence="3 6" id="KW-1133">Transmembrane helix</keyword>
<comment type="subcellular location">
    <subcellularLocation>
        <location evidence="1">Membrane</location>
        <topology evidence="1">Multi-pass membrane protein</topology>
    </subcellularLocation>
</comment>
<dbReference type="Pfam" id="PF06271">
    <property type="entry name" value="RDD"/>
    <property type="match status" value="1"/>
</dbReference>
<evidence type="ECO:0000259" key="7">
    <source>
        <dbReference type="Pfam" id="PF06271"/>
    </source>
</evidence>
<gene>
    <name evidence="8" type="ORF">ACFOX0_22595</name>
</gene>
<evidence type="ECO:0000256" key="3">
    <source>
        <dbReference type="ARBA" id="ARBA00022989"/>
    </source>
</evidence>
<evidence type="ECO:0000256" key="6">
    <source>
        <dbReference type="SAM" id="Phobius"/>
    </source>
</evidence>
<evidence type="ECO:0000256" key="1">
    <source>
        <dbReference type="ARBA" id="ARBA00004141"/>
    </source>
</evidence>
<feature type="transmembrane region" description="Helical" evidence="6">
    <location>
        <begin position="88"/>
        <end position="108"/>
    </location>
</feature>
<feature type="domain" description="RDD" evidence="7">
    <location>
        <begin position="43"/>
        <end position="184"/>
    </location>
</feature>
<proteinExistence type="predicted"/>
<keyword evidence="2 6" id="KW-0812">Transmembrane</keyword>
<reference evidence="9" key="1">
    <citation type="journal article" date="2019" name="Int. J. Syst. Evol. Microbiol.">
        <title>The Global Catalogue of Microorganisms (GCM) 10K type strain sequencing project: providing services to taxonomists for standard genome sequencing and annotation.</title>
        <authorList>
            <consortium name="The Broad Institute Genomics Platform"/>
            <consortium name="The Broad Institute Genome Sequencing Center for Infectious Disease"/>
            <person name="Wu L."/>
            <person name="Ma J."/>
        </authorList>
    </citation>
    <scope>NUCLEOTIDE SEQUENCE [LARGE SCALE GENOMIC DNA]</scope>
    <source>
        <strain evidence="9">2902at01</strain>
    </source>
</reference>
<feature type="transmembrane region" description="Helical" evidence="6">
    <location>
        <begin position="53"/>
        <end position="76"/>
    </location>
</feature>
<keyword evidence="4 6" id="KW-0472">Membrane</keyword>
<evidence type="ECO:0000313" key="8">
    <source>
        <dbReference type="EMBL" id="MFC4108711.1"/>
    </source>
</evidence>
<dbReference type="PANTHER" id="PTHR38480">
    <property type="entry name" value="SLR0254 PROTEIN"/>
    <property type="match status" value="1"/>
</dbReference>
<feature type="compositionally biased region" description="Pro residues" evidence="5">
    <location>
        <begin position="304"/>
        <end position="317"/>
    </location>
</feature>
<evidence type="ECO:0000313" key="9">
    <source>
        <dbReference type="Proteomes" id="UP001595868"/>
    </source>
</evidence>
<dbReference type="PANTHER" id="PTHR38480:SF1">
    <property type="entry name" value="SLR0254 PROTEIN"/>
    <property type="match status" value="1"/>
</dbReference>
<feature type="region of interest" description="Disordered" evidence="5">
    <location>
        <begin position="304"/>
        <end position="345"/>
    </location>
</feature>
<feature type="region of interest" description="Disordered" evidence="5">
    <location>
        <begin position="1"/>
        <end position="24"/>
    </location>
</feature>
<evidence type="ECO:0000256" key="4">
    <source>
        <dbReference type="ARBA" id="ARBA00023136"/>
    </source>
</evidence>
<keyword evidence="9" id="KW-1185">Reference proteome</keyword>
<dbReference type="InterPro" id="IPR010432">
    <property type="entry name" value="RDD"/>
</dbReference>
<protein>
    <submittedName>
        <fullName evidence="8">RDD family protein</fullName>
    </submittedName>
</protein>
<evidence type="ECO:0000256" key="5">
    <source>
        <dbReference type="SAM" id="MobiDB-lite"/>
    </source>
</evidence>
<dbReference type="RefSeq" id="WP_377549338.1">
    <property type="nucleotide sequence ID" value="NZ_JBHSBN010000017.1"/>
</dbReference>
<evidence type="ECO:0000256" key="2">
    <source>
        <dbReference type="ARBA" id="ARBA00022692"/>
    </source>
</evidence>
<dbReference type="Proteomes" id="UP001595868">
    <property type="component" value="Unassembled WGS sequence"/>
</dbReference>
<accession>A0ABV8KRD6</accession>
<sequence>MTTHAPLAPLTAGSTSRSADADHGTGSARFVTGEAVSLDLRVARTGSRMLARLIDLVVQVATFWMLITGVGILAVLVGQTGLVELDSAWFDGIVVVVIATVVLGYPVLLESVSGGRTLGKYALGLRVVRDDGGPIRFRQAMTRGLVSAAIEWPGLLAPPLTWLACLWTMTVSPQGKRLGDYAAGTIVVHERTPAVWGWMPPTAPGLAGWASTLDLAGMDDDLALAVRHFLSRQRQLREPARGRLAYRLAAEVAAATRPPPPAGTPHLAYLAAVHAERHRRALRRLAAVRARAAAVWPELVVAPPPPGPWSSPRPPMPGQAYPGAGQPWPAVRSAVPGAADRPRIP</sequence>
<organism evidence="8 9">
    <name type="scientific">Micromonospora zhanjiangensis</name>
    <dbReference type="NCBI Taxonomy" id="1522057"/>
    <lineage>
        <taxon>Bacteria</taxon>
        <taxon>Bacillati</taxon>
        <taxon>Actinomycetota</taxon>
        <taxon>Actinomycetes</taxon>
        <taxon>Micromonosporales</taxon>
        <taxon>Micromonosporaceae</taxon>
        <taxon>Micromonospora</taxon>
    </lineage>
</organism>
<comment type="caution">
    <text evidence="8">The sequence shown here is derived from an EMBL/GenBank/DDBJ whole genome shotgun (WGS) entry which is preliminary data.</text>
</comment>
<dbReference type="EMBL" id="JBHSBN010000017">
    <property type="protein sequence ID" value="MFC4108711.1"/>
    <property type="molecule type" value="Genomic_DNA"/>
</dbReference>